<dbReference type="CDD" id="cd02995">
    <property type="entry name" value="PDI_a_PDI_a'_C"/>
    <property type="match status" value="1"/>
</dbReference>
<comment type="subcellular location">
    <subcellularLocation>
        <location evidence="2">Endoplasmic reticulum lumen</location>
    </subcellularLocation>
</comment>
<accession>A0A7S0MIM0</accession>
<comment type="similarity">
    <text evidence="3 12">Belongs to the protein disulfide isomerase family.</text>
</comment>
<dbReference type="PANTHER" id="PTHR18929:SF246">
    <property type="entry name" value="PROTEIN DISULFIDE ISOMERASE-LIKE 1-4"/>
    <property type="match status" value="1"/>
</dbReference>
<keyword evidence="7" id="KW-0256">Endoplasmic reticulum</keyword>
<dbReference type="PROSITE" id="PS00194">
    <property type="entry name" value="THIOREDOXIN_1"/>
    <property type="match status" value="2"/>
</dbReference>
<evidence type="ECO:0000256" key="12">
    <source>
        <dbReference type="RuleBase" id="RU004208"/>
    </source>
</evidence>
<evidence type="ECO:0000256" key="11">
    <source>
        <dbReference type="PIRSR" id="PIRSR605792-51"/>
    </source>
</evidence>
<evidence type="ECO:0000259" key="14">
    <source>
        <dbReference type="PROSITE" id="PS51352"/>
    </source>
</evidence>
<dbReference type="EMBL" id="HBEZ01036953">
    <property type="protein sequence ID" value="CAD8642619.1"/>
    <property type="molecule type" value="Transcribed_RNA"/>
</dbReference>
<dbReference type="PRINTS" id="PR00421">
    <property type="entry name" value="THIOREDOXIN"/>
</dbReference>
<dbReference type="Pfam" id="PF00085">
    <property type="entry name" value="Thioredoxin"/>
    <property type="match status" value="2"/>
</dbReference>
<dbReference type="GO" id="GO:0003756">
    <property type="term" value="F:protein disulfide isomerase activity"/>
    <property type="evidence" value="ECO:0007669"/>
    <property type="project" value="UniProtKB-EC"/>
</dbReference>
<feature type="domain" description="Thioredoxin" evidence="14">
    <location>
        <begin position="20"/>
        <end position="144"/>
    </location>
</feature>
<evidence type="ECO:0000256" key="7">
    <source>
        <dbReference type="ARBA" id="ARBA00022824"/>
    </source>
</evidence>
<evidence type="ECO:0000256" key="8">
    <source>
        <dbReference type="ARBA" id="ARBA00023157"/>
    </source>
</evidence>
<dbReference type="NCBIfam" id="TIGR01126">
    <property type="entry name" value="pdi_dom"/>
    <property type="match status" value="2"/>
</dbReference>
<dbReference type="NCBIfam" id="TIGR01130">
    <property type="entry name" value="ER_PDI_fam"/>
    <property type="match status" value="1"/>
</dbReference>
<dbReference type="CDD" id="cd02982">
    <property type="entry name" value="PDI_b'_family"/>
    <property type="match status" value="1"/>
</dbReference>
<feature type="disulfide bond" description="Redox-active" evidence="11">
    <location>
        <begin position="415"/>
        <end position="418"/>
    </location>
</feature>
<dbReference type="InterPro" id="IPR017937">
    <property type="entry name" value="Thioredoxin_CS"/>
</dbReference>
<organism evidence="15">
    <name type="scientific">Cryptomonas curvata</name>
    <dbReference type="NCBI Taxonomy" id="233186"/>
    <lineage>
        <taxon>Eukaryota</taxon>
        <taxon>Cryptophyceae</taxon>
        <taxon>Cryptomonadales</taxon>
        <taxon>Cryptomonadaceae</taxon>
        <taxon>Cryptomonas</taxon>
    </lineage>
</organism>
<feature type="chain" id="PRO_5031598102" description="Protein disulfide-isomerase" evidence="13">
    <location>
        <begin position="25"/>
        <end position="515"/>
    </location>
</feature>
<comment type="catalytic activity">
    <reaction evidence="1 13">
        <text>Catalyzes the rearrangement of -S-S- bonds in proteins.</text>
        <dbReference type="EC" id="5.3.4.1"/>
    </reaction>
</comment>
<keyword evidence="6" id="KW-0677">Repeat</keyword>
<dbReference type="InterPro" id="IPR005792">
    <property type="entry name" value="Prot_disulphide_isomerase"/>
</dbReference>
<feature type="signal peptide" evidence="13">
    <location>
        <begin position="1"/>
        <end position="24"/>
    </location>
</feature>
<dbReference type="SUPFAM" id="SSF52833">
    <property type="entry name" value="Thioredoxin-like"/>
    <property type="match status" value="4"/>
</dbReference>
<name>A0A7S0MIM0_9CRYP</name>
<dbReference type="FunFam" id="3.40.30.10:FF:000023">
    <property type="entry name" value="Protein disulfide-isomerase"/>
    <property type="match status" value="1"/>
</dbReference>
<dbReference type="InterPro" id="IPR005788">
    <property type="entry name" value="PDI_thioredoxin-like_dom"/>
</dbReference>
<evidence type="ECO:0000256" key="3">
    <source>
        <dbReference type="ARBA" id="ARBA00006347"/>
    </source>
</evidence>
<feature type="disulfide bond" description="Redox-active" evidence="11">
    <location>
        <begin position="66"/>
        <end position="69"/>
    </location>
</feature>
<feature type="domain" description="Thioredoxin" evidence="14">
    <location>
        <begin position="363"/>
        <end position="494"/>
    </location>
</feature>
<dbReference type="CDD" id="cd02981">
    <property type="entry name" value="PDI_b_family"/>
    <property type="match status" value="1"/>
</dbReference>
<dbReference type="PANTHER" id="PTHR18929">
    <property type="entry name" value="PROTEIN DISULFIDE ISOMERASE"/>
    <property type="match status" value="1"/>
</dbReference>
<dbReference type="GO" id="GO:0034976">
    <property type="term" value="P:response to endoplasmic reticulum stress"/>
    <property type="evidence" value="ECO:0007669"/>
    <property type="project" value="TreeGrafter"/>
</dbReference>
<dbReference type="Gene3D" id="3.40.30.10">
    <property type="entry name" value="Glutaredoxin"/>
    <property type="match status" value="4"/>
</dbReference>
<dbReference type="PROSITE" id="PS51352">
    <property type="entry name" value="THIOREDOXIN_2"/>
    <property type="match status" value="2"/>
</dbReference>
<proteinExistence type="inferred from homology"/>
<evidence type="ECO:0000256" key="9">
    <source>
        <dbReference type="ARBA" id="ARBA00023235"/>
    </source>
</evidence>
<dbReference type="InterPro" id="IPR036249">
    <property type="entry name" value="Thioredoxin-like_sf"/>
</dbReference>
<evidence type="ECO:0000256" key="13">
    <source>
        <dbReference type="RuleBase" id="RU361130"/>
    </source>
</evidence>
<dbReference type="EC" id="5.3.4.1" evidence="4 13"/>
<evidence type="ECO:0000256" key="4">
    <source>
        <dbReference type="ARBA" id="ARBA00012723"/>
    </source>
</evidence>
<dbReference type="CDD" id="cd02961">
    <property type="entry name" value="PDI_a_family"/>
    <property type="match status" value="1"/>
</dbReference>
<gene>
    <name evidence="15" type="ORF">CCUR1050_LOCUS20303</name>
</gene>
<evidence type="ECO:0000256" key="10">
    <source>
        <dbReference type="ARBA" id="ARBA00023284"/>
    </source>
</evidence>
<sequence length="515" mass="55659">MLGNPRTALGVCFALTVLIAVCSASGGDVDVGDVDEKDVLVLTPENFDKTISGNKNVLVEFYAPWCGHCKQLTPHYAKAATALKSELPDIVLGKVDADKHKDLGTKFGVKGFPTLKWFNDGEASEYTGGRTDDTIVSWIKKRLGPATTALATAAAHDEFVASANVVIVSYFENPQAGNKAWEGLTSSAMDIDSVAFGNAETKAVHEHAGYKEGQIVLYKKADGGQKIVYDGIVSTAALKNWIGINQLAYITDFSPDTSSLIFGSPVKSQVLVFADATSKEYEGIRAQLLATAKENIGKIIAVYVDPEQKQVLDYFGVTSSSLPCVFMVKLPEEGQKGQMVRFKGPAGEELIADGALGTFVSDVLAGKIAAHRKTEPVPAQVEDQNGVTTLVGTNFEEIVFDEGKDVLVEFYAPWCGHCKQLVPIYDKLGQTFKDIPTVVIAKMDATANDPPEGTDVQGFPTIKFYPAGKDKKGQDYEGDRTLKGFKKFLKKNAKTTFDIKKKKQGKKDKAAKSEL</sequence>
<evidence type="ECO:0000256" key="6">
    <source>
        <dbReference type="ARBA" id="ARBA00022737"/>
    </source>
</evidence>
<evidence type="ECO:0000256" key="5">
    <source>
        <dbReference type="ARBA" id="ARBA00022729"/>
    </source>
</evidence>
<keyword evidence="9 13" id="KW-0413">Isomerase</keyword>
<evidence type="ECO:0000256" key="1">
    <source>
        <dbReference type="ARBA" id="ARBA00001182"/>
    </source>
</evidence>
<dbReference type="FunFam" id="3.40.30.10:FF:000027">
    <property type="entry name" value="protein disulfide-isomerase A2"/>
    <property type="match status" value="1"/>
</dbReference>
<reference evidence="15" key="1">
    <citation type="submission" date="2021-01" db="EMBL/GenBank/DDBJ databases">
        <authorList>
            <person name="Corre E."/>
            <person name="Pelletier E."/>
            <person name="Niang G."/>
            <person name="Scheremetjew M."/>
            <person name="Finn R."/>
            <person name="Kale V."/>
            <person name="Holt S."/>
            <person name="Cochrane G."/>
            <person name="Meng A."/>
            <person name="Brown T."/>
            <person name="Cohen L."/>
        </authorList>
    </citation>
    <scope>NUCLEOTIDE SEQUENCE</scope>
    <source>
        <strain evidence="15">CCAP979/52</strain>
    </source>
</reference>
<keyword evidence="10 11" id="KW-0676">Redox-active center</keyword>
<protein>
    <recommendedName>
        <fullName evidence="4 13">Protein disulfide-isomerase</fullName>
        <ecNumber evidence="4 13">5.3.4.1</ecNumber>
    </recommendedName>
</protein>
<keyword evidence="5 13" id="KW-0732">Signal</keyword>
<keyword evidence="8 11" id="KW-1015">Disulfide bond</keyword>
<evidence type="ECO:0000313" key="15">
    <source>
        <dbReference type="EMBL" id="CAD8642619.1"/>
    </source>
</evidence>
<evidence type="ECO:0000256" key="2">
    <source>
        <dbReference type="ARBA" id="ARBA00004319"/>
    </source>
</evidence>
<dbReference type="GO" id="GO:0005788">
    <property type="term" value="C:endoplasmic reticulum lumen"/>
    <property type="evidence" value="ECO:0007669"/>
    <property type="project" value="UniProtKB-SubCell"/>
</dbReference>
<dbReference type="GO" id="GO:0006457">
    <property type="term" value="P:protein folding"/>
    <property type="evidence" value="ECO:0007669"/>
    <property type="project" value="TreeGrafter"/>
</dbReference>
<dbReference type="InterPro" id="IPR013766">
    <property type="entry name" value="Thioredoxin_domain"/>
</dbReference>
<dbReference type="AlphaFoldDB" id="A0A7S0MIM0"/>
<dbReference type="Pfam" id="PF13848">
    <property type="entry name" value="Thioredoxin_6"/>
    <property type="match status" value="1"/>
</dbReference>